<organism evidence="2 3">
    <name type="scientific">Streptomyces albipurpureus</name>
    <dbReference type="NCBI Taxonomy" id="2897419"/>
    <lineage>
        <taxon>Bacteria</taxon>
        <taxon>Bacillati</taxon>
        <taxon>Actinomycetota</taxon>
        <taxon>Actinomycetes</taxon>
        <taxon>Kitasatosporales</taxon>
        <taxon>Streptomycetaceae</taxon>
        <taxon>Streptomyces</taxon>
    </lineage>
</organism>
<feature type="region of interest" description="Disordered" evidence="1">
    <location>
        <begin position="97"/>
        <end position="147"/>
    </location>
</feature>
<dbReference type="Proteomes" id="UP001431429">
    <property type="component" value="Unassembled WGS sequence"/>
</dbReference>
<name>A0ABT0UZM8_9ACTN</name>
<comment type="caution">
    <text evidence="2">The sequence shown here is derived from an EMBL/GenBank/DDBJ whole genome shotgun (WGS) entry which is preliminary data.</text>
</comment>
<accession>A0ABT0UZM8</accession>
<reference evidence="2" key="1">
    <citation type="submission" date="2022-06" db="EMBL/GenBank/DDBJ databases">
        <title>Genome public.</title>
        <authorList>
            <person name="Sun Q."/>
        </authorList>
    </citation>
    <scope>NUCLEOTIDE SEQUENCE</scope>
    <source>
        <strain evidence="2">CWNU-1</strain>
    </source>
</reference>
<protein>
    <recommendedName>
        <fullName evidence="4">SseB protein N-terminal domain-containing protein</fullName>
    </recommendedName>
</protein>
<evidence type="ECO:0000313" key="2">
    <source>
        <dbReference type="EMBL" id="MCM2392768.1"/>
    </source>
</evidence>
<dbReference type="InterPro" id="IPR049975">
    <property type="entry name" value="SAV_915-like_dom"/>
</dbReference>
<feature type="compositionally biased region" description="Low complexity" evidence="1">
    <location>
        <begin position="97"/>
        <end position="108"/>
    </location>
</feature>
<sequence>MYSIRREESDGGDPEEPRPTGPLYVPVRLGSLGGRQLCFMRTPLGVRTAVGFTSGEQLAAVLGAGQQWIRLAEPVLRELAEPLGVLMLTVDPQLTAPGPARPATAGPRVPLCARRRSSGELEASQPLAERAEERTSEWELSTASSEQ</sequence>
<evidence type="ECO:0008006" key="4">
    <source>
        <dbReference type="Google" id="ProtNLM"/>
    </source>
</evidence>
<dbReference type="EMBL" id="JAMQAW010000046">
    <property type="protein sequence ID" value="MCM2392768.1"/>
    <property type="molecule type" value="Genomic_DNA"/>
</dbReference>
<dbReference type="NCBIfam" id="NF042914">
    <property type="entry name" value="SAV915_dom"/>
    <property type="match status" value="1"/>
</dbReference>
<gene>
    <name evidence="2" type="ORF">NBG84_31535</name>
</gene>
<feature type="compositionally biased region" description="Polar residues" evidence="1">
    <location>
        <begin position="138"/>
        <end position="147"/>
    </location>
</feature>
<evidence type="ECO:0000313" key="3">
    <source>
        <dbReference type="Proteomes" id="UP001431429"/>
    </source>
</evidence>
<dbReference type="RefSeq" id="WP_250923092.1">
    <property type="nucleotide sequence ID" value="NZ_JAMQAW010000046.1"/>
</dbReference>
<keyword evidence="3" id="KW-1185">Reference proteome</keyword>
<proteinExistence type="predicted"/>
<evidence type="ECO:0000256" key="1">
    <source>
        <dbReference type="SAM" id="MobiDB-lite"/>
    </source>
</evidence>
<feature type="region of interest" description="Disordered" evidence="1">
    <location>
        <begin position="1"/>
        <end position="23"/>
    </location>
</feature>